<protein>
    <recommendedName>
        <fullName evidence="2">SH3b domain-containing protein</fullName>
    </recommendedName>
</protein>
<evidence type="ECO:0000313" key="4">
    <source>
        <dbReference type="Proteomes" id="UP000076630"/>
    </source>
</evidence>
<dbReference type="EMBL" id="LQNU01000033">
    <property type="protein sequence ID" value="KZE83907.1"/>
    <property type="molecule type" value="Genomic_DNA"/>
</dbReference>
<dbReference type="Pfam" id="PF08239">
    <property type="entry name" value="SH3_3"/>
    <property type="match status" value="1"/>
</dbReference>
<evidence type="ECO:0000313" key="3">
    <source>
        <dbReference type="EMBL" id="KZE83907.1"/>
    </source>
</evidence>
<feature type="domain" description="SH3b" evidence="2">
    <location>
        <begin position="112"/>
        <end position="165"/>
    </location>
</feature>
<dbReference type="Gene3D" id="2.30.30.40">
    <property type="entry name" value="SH3 Domains"/>
    <property type="match status" value="1"/>
</dbReference>
<accession>A0A164AI95</accession>
<sequence>MKQTIGILCFLISAYALGQSKLYVSTPTVAYNDATGTTQVGIYTRGAYLENVEKVNKDVFKITNEFLGTTYILDTENLKEVLVSQDVSEASPAPIIDFDDYYGSPHLFTVVGGLKVRKEPNHQSETIGVLYNGTPVGIDYYPYDKEAWTKIQFNEGQGYIPVKYLGKRPNLNSLITSYKKATEAKDQKRFMQRIVELGWNSNDDDNAKALLIFADYADKNAQPERAAIARLQSEVLKAIPEDEEFDKTLSLISKKLFGFTLNNVIEPKKGFSLATLEKTFGKVKDSYAHLDDCALGDYESNILFASAECIGHDINKTYTLRIVQMGNGAGFKINNSILDENTTEKEFLKTGKGLINTILSTDKAYQIPAGDSAYRFTFKDGKLNKIELIYFC</sequence>
<feature type="signal peptide" evidence="1">
    <location>
        <begin position="1"/>
        <end position="18"/>
    </location>
</feature>
<proteinExistence type="predicted"/>
<reference evidence="3 4" key="1">
    <citation type="submission" date="2016-01" db="EMBL/GenBank/DDBJ databases">
        <title>Whole genome sequencing of Myroides marinus L41.</title>
        <authorList>
            <person name="Hong K.W."/>
        </authorList>
    </citation>
    <scope>NUCLEOTIDE SEQUENCE [LARGE SCALE GENOMIC DNA]</scope>
    <source>
        <strain evidence="3 4">L41</strain>
    </source>
</reference>
<keyword evidence="4" id="KW-1185">Reference proteome</keyword>
<feature type="chain" id="PRO_5007848700" description="SH3b domain-containing protein" evidence="1">
    <location>
        <begin position="19"/>
        <end position="392"/>
    </location>
</feature>
<evidence type="ECO:0000256" key="1">
    <source>
        <dbReference type="SAM" id="SignalP"/>
    </source>
</evidence>
<dbReference type="OrthoDB" id="695178at2"/>
<dbReference type="Proteomes" id="UP000076630">
    <property type="component" value="Unassembled WGS sequence"/>
</dbReference>
<gene>
    <name evidence="3" type="ORF">AV926_03105</name>
</gene>
<organism evidence="3 4">
    <name type="scientific">Myroides marinus</name>
    <dbReference type="NCBI Taxonomy" id="703342"/>
    <lineage>
        <taxon>Bacteria</taxon>
        <taxon>Pseudomonadati</taxon>
        <taxon>Bacteroidota</taxon>
        <taxon>Flavobacteriia</taxon>
        <taxon>Flavobacteriales</taxon>
        <taxon>Flavobacteriaceae</taxon>
        <taxon>Myroides</taxon>
    </lineage>
</organism>
<dbReference type="RefSeq" id="WP_038986352.1">
    <property type="nucleotide sequence ID" value="NZ_JACAJT010000001.1"/>
</dbReference>
<comment type="caution">
    <text evidence="3">The sequence shown here is derived from an EMBL/GenBank/DDBJ whole genome shotgun (WGS) entry which is preliminary data.</text>
</comment>
<name>A0A164AI95_9FLAO</name>
<evidence type="ECO:0000259" key="2">
    <source>
        <dbReference type="Pfam" id="PF08239"/>
    </source>
</evidence>
<dbReference type="AlphaFoldDB" id="A0A164AI95"/>
<dbReference type="InterPro" id="IPR003646">
    <property type="entry name" value="SH3-like_bac-type"/>
</dbReference>
<keyword evidence="1" id="KW-0732">Signal</keyword>